<evidence type="ECO:0000256" key="4">
    <source>
        <dbReference type="SAM" id="MobiDB-lite"/>
    </source>
</evidence>
<accession>A0A9W7EYP5</accession>
<dbReference type="Pfam" id="PF11968">
    <property type="entry name" value="Bmt2"/>
    <property type="match status" value="1"/>
</dbReference>
<dbReference type="SUPFAM" id="SSF53335">
    <property type="entry name" value="S-adenosyl-L-methionine-dependent methyltransferases"/>
    <property type="match status" value="1"/>
</dbReference>
<evidence type="ECO:0000256" key="1">
    <source>
        <dbReference type="ARBA" id="ARBA00022603"/>
    </source>
</evidence>
<evidence type="ECO:0008006" key="7">
    <source>
        <dbReference type="Google" id="ProtNLM"/>
    </source>
</evidence>
<dbReference type="GO" id="GO:0005730">
    <property type="term" value="C:nucleolus"/>
    <property type="evidence" value="ECO:0007669"/>
    <property type="project" value="TreeGrafter"/>
</dbReference>
<reference evidence="6" key="1">
    <citation type="journal article" date="2023" name="Commun. Biol.">
        <title>Genome analysis of Parmales, the sister group of diatoms, reveals the evolutionary specialization of diatoms from phago-mixotrophs to photoautotrophs.</title>
        <authorList>
            <person name="Ban H."/>
            <person name="Sato S."/>
            <person name="Yoshikawa S."/>
            <person name="Yamada K."/>
            <person name="Nakamura Y."/>
            <person name="Ichinomiya M."/>
            <person name="Sato N."/>
            <person name="Blanc-Mathieu R."/>
            <person name="Endo H."/>
            <person name="Kuwata A."/>
            <person name="Ogata H."/>
        </authorList>
    </citation>
    <scope>NUCLEOTIDE SEQUENCE [LARGE SCALE GENOMIC DNA]</scope>
    <source>
        <strain evidence="6">NIES 3699</strain>
    </source>
</reference>
<feature type="region of interest" description="Disordered" evidence="4">
    <location>
        <begin position="258"/>
        <end position="284"/>
    </location>
</feature>
<dbReference type="EMBL" id="BRXX01000199">
    <property type="protein sequence ID" value="GMH97369.1"/>
    <property type="molecule type" value="Genomic_DNA"/>
</dbReference>
<dbReference type="GO" id="GO:0016433">
    <property type="term" value="F:rRNA (adenine) methyltransferase activity"/>
    <property type="evidence" value="ECO:0007669"/>
    <property type="project" value="TreeGrafter"/>
</dbReference>
<keyword evidence="1" id="KW-0489">Methyltransferase</keyword>
<sequence>MSKKKSSKKKVVPLKPPTKVLKSRTLARKITTKFHKLTSRKEAEKDPKRIRELEKEIEEMGGRDAYQKASQLNTSIFSTSKWVWGKLSHTGRNFGVPSPPSPPSPSKQASKRPLKRPLKILEIGAINTQLLTYTSKGNCDTLSIDLNSQSPQIQEANFLSPTFNPVQQDVIVCSMVLNCVPNASLRGEMINKINGLLPVGGEIFVVLPLLCLVQSQFINRKSYENIWIKLGYELKEIRVTPKLHMIWGVKRREGDGEGWKEGKGKVGGKNTFGIQFENSNSNNK</sequence>
<dbReference type="Proteomes" id="UP001165160">
    <property type="component" value="Unassembled WGS sequence"/>
</dbReference>
<protein>
    <recommendedName>
        <fullName evidence="7">25S rRNA adenine-N(1) methyltransferase</fullName>
    </recommendedName>
</protein>
<gene>
    <name evidence="5" type="ORF">TrVE_jg7656</name>
</gene>
<evidence type="ECO:0000256" key="2">
    <source>
        <dbReference type="ARBA" id="ARBA00022679"/>
    </source>
</evidence>
<organism evidence="5 6">
    <name type="scientific">Triparma verrucosa</name>
    <dbReference type="NCBI Taxonomy" id="1606542"/>
    <lineage>
        <taxon>Eukaryota</taxon>
        <taxon>Sar</taxon>
        <taxon>Stramenopiles</taxon>
        <taxon>Ochrophyta</taxon>
        <taxon>Bolidophyceae</taxon>
        <taxon>Parmales</taxon>
        <taxon>Triparmaceae</taxon>
        <taxon>Triparma</taxon>
    </lineage>
</organism>
<dbReference type="Gene3D" id="3.40.50.150">
    <property type="entry name" value="Vaccinia Virus protein VP39"/>
    <property type="match status" value="1"/>
</dbReference>
<evidence type="ECO:0000313" key="5">
    <source>
        <dbReference type="EMBL" id="GMH97369.1"/>
    </source>
</evidence>
<evidence type="ECO:0000313" key="6">
    <source>
        <dbReference type="Proteomes" id="UP001165160"/>
    </source>
</evidence>
<dbReference type="PANTHER" id="PTHR21008:SF1">
    <property type="entry name" value="25S RRNA (ADENINE(2142)-N(1))-METHYLTRANSFERASE"/>
    <property type="match status" value="1"/>
</dbReference>
<dbReference type="AlphaFoldDB" id="A0A9W7EYP5"/>
<feature type="region of interest" description="Disordered" evidence="4">
    <location>
        <begin position="93"/>
        <end position="113"/>
    </location>
</feature>
<comment type="caution">
    <text evidence="5">The sequence shown here is derived from an EMBL/GenBank/DDBJ whole genome shotgun (WGS) entry which is preliminary data.</text>
</comment>
<dbReference type="PANTHER" id="PTHR21008">
    <property type="entry name" value="S-ADENOSYLMETHIONINE SENSOR UPSTREAM OF MTORC1-RELATED"/>
    <property type="match status" value="1"/>
</dbReference>
<dbReference type="InterPro" id="IPR029063">
    <property type="entry name" value="SAM-dependent_MTases_sf"/>
</dbReference>
<feature type="compositionally biased region" description="Polar residues" evidence="4">
    <location>
        <begin position="272"/>
        <end position="284"/>
    </location>
</feature>
<keyword evidence="2" id="KW-0808">Transferase</keyword>
<keyword evidence="6" id="KW-1185">Reference proteome</keyword>
<name>A0A9W7EYP5_9STRA</name>
<keyword evidence="3" id="KW-0949">S-adenosyl-L-methionine</keyword>
<dbReference type="InterPro" id="IPR021867">
    <property type="entry name" value="Bmt2/SAMTOR"/>
</dbReference>
<evidence type="ECO:0000256" key="3">
    <source>
        <dbReference type="ARBA" id="ARBA00022691"/>
    </source>
</evidence>
<proteinExistence type="predicted"/>